<feature type="compositionally biased region" description="Basic and acidic residues" evidence="1">
    <location>
        <begin position="381"/>
        <end position="390"/>
    </location>
</feature>
<dbReference type="AlphaFoldDB" id="A0A507B2S5"/>
<feature type="compositionally biased region" description="Polar residues" evidence="1">
    <location>
        <begin position="465"/>
        <end position="476"/>
    </location>
</feature>
<gene>
    <name evidence="2" type="ORF">E0L32_003866</name>
</gene>
<feature type="compositionally biased region" description="Polar residues" evidence="1">
    <location>
        <begin position="421"/>
        <end position="433"/>
    </location>
</feature>
<protein>
    <submittedName>
        <fullName evidence="2">Uncharacterized protein</fullName>
    </submittedName>
</protein>
<reference evidence="2 3" key="1">
    <citation type="submission" date="2019-06" db="EMBL/GenBank/DDBJ databases">
        <title>Draft genome sequence of the filamentous fungus Phialemoniopsis curvata isolated from diesel fuel.</title>
        <authorList>
            <person name="Varaljay V.A."/>
            <person name="Lyon W.J."/>
            <person name="Crouch A.L."/>
            <person name="Drake C.E."/>
            <person name="Hollomon J.M."/>
            <person name="Nadeau L.J."/>
            <person name="Nunn H.S."/>
            <person name="Stevenson B.S."/>
            <person name="Bojanowski C.L."/>
            <person name="Crookes-Goodson W.J."/>
        </authorList>
    </citation>
    <scope>NUCLEOTIDE SEQUENCE [LARGE SCALE GENOMIC DNA]</scope>
    <source>
        <strain evidence="2 3">D216</strain>
    </source>
</reference>
<dbReference type="STRING" id="1093900.A0A507B2S5"/>
<dbReference type="InParanoid" id="A0A507B2S5"/>
<feature type="region of interest" description="Disordered" evidence="1">
    <location>
        <begin position="451"/>
        <end position="483"/>
    </location>
</feature>
<proteinExistence type="predicted"/>
<feature type="compositionally biased region" description="Polar residues" evidence="1">
    <location>
        <begin position="348"/>
        <end position="365"/>
    </location>
</feature>
<dbReference type="RefSeq" id="XP_030998283.1">
    <property type="nucleotide sequence ID" value="XM_031138212.1"/>
</dbReference>
<dbReference type="OrthoDB" id="3439512at2759"/>
<evidence type="ECO:0000313" key="2">
    <source>
        <dbReference type="EMBL" id="TPX16572.1"/>
    </source>
</evidence>
<dbReference type="GeneID" id="41971313"/>
<organism evidence="2 3">
    <name type="scientific">Thyridium curvatum</name>
    <dbReference type="NCBI Taxonomy" id="1093900"/>
    <lineage>
        <taxon>Eukaryota</taxon>
        <taxon>Fungi</taxon>
        <taxon>Dikarya</taxon>
        <taxon>Ascomycota</taxon>
        <taxon>Pezizomycotina</taxon>
        <taxon>Sordariomycetes</taxon>
        <taxon>Sordariomycetidae</taxon>
        <taxon>Thyridiales</taxon>
        <taxon>Thyridiaceae</taxon>
        <taxon>Thyridium</taxon>
    </lineage>
</organism>
<sequence>MGDRVEFYLGSMWSLRPQGVDRVLDELEAGNIPGAGYIYDDESGWFRVTCLESQMAKVQAIFRECMLAIERDVDVNDIIQLDGTVVETLDENNEWIRALKRNLMPRSQGPVDYNDNRVPEAFKQFQVTASWNRLYKETEKVTLAVLLCGTEAKVFQEESGVMVRSDVSGKMVFLGGDSRARVDEAVAKLDLLFSQLASCPSYTVPFPPTKHYLYAESSKDYRVDARYAALINPKLIDCTVFDSSTLRLGELYKTLCRTGTCLRICEAIPFMESRSSLFGPRADAVFDTSQATRQNQWFRTHTYPAKVAVIRNDHLGVSQKAEIETWVEGVMDGEPTADTMAEGPDGTLAQQSGTPSRANSVLGSQQKEDGNVAETIFKTQPARDEQELRHKANTRSSTTGGSATAPAQDRPAAASLFGSPKTRSTQDSNVSTITSGMSDLLTFDTREILSAEPASGTSLRGGVPTSRSEPPVNQSKESNDPDATFANNLTQGLRDFAQYYRTIRGRLELRIDLGRIIMTSFVPSGLAWNRPTEFSNGWHPAELVTRLNGGCVSAANITFTKILSSFGNDADFMANLKDDAGQPMWEVVETQIVYEFSCRYTHSSKSGREISSQLFIVDIDGTVPDRFTYALRLVKNRLPPLWIHCLHRHWDAQGIASFSPTLKLESSYGHFAKALLDSLSVPEGVQGRPSFEITPDSRRLEDSAGGLHLTTVSGARVRHVAKLRSRDGQSYLRLSQVEEMKLQELPRREASPRPPPPPPGGERVTLRAIPREDDLEKGKLSVWHEASISSVRGDAILAENETLPVGGEPSWTADTLDEQGVWRALYGPALAMIKKMDGVGVLVDNGQRAKYVLPHEQQPAGGGLRAQRAAQHAHQRRGAYW</sequence>
<feature type="compositionally biased region" description="Basic and acidic residues" evidence="1">
    <location>
        <begin position="742"/>
        <end position="751"/>
    </location>
</feature>
<comment type="caution">
    <text evidence="2">The sequence shown here is derived from an EMBL/GenBank/DDBJ whole genome shotgun (WGS) entry which is preliminary data.</text>
</comment>
<name>A0A507B2S5_9PEZI</name>
<feature type="region of interest" description="Disordered" evidence="1">
    <location>
        <begin position="742"/>
        <end position="765"/>
    </location>
</feature>
<feature type="region of interest" description="Disordered" evidence="1">
    <location>
        <begin position="334"/>
        <end position="433"/>
    </location>
</feature>
<dbReference type="EMBL" id="SKBQ01000017">
    <property type="protein sequence ID" value="TPX16572.1"/>
    <property type="molecule type" value="Genomic_DNA"/>
</dbReference>
<feature type="compositionally biased region" description="Low complexity" evidence="1">
    <location>
        <begin position="396"/>
        <end position="414"/>
    </location>
</feature>
<dbReference type="Proteomes" id="UP000319257">
    <property type="component" value="Unassembled WGS sequence"/>
</dbReference>
<evidence type="ECO:0000313" key="3">
    <source>
        <dbReference type="Proteomes" id="UP000319257"/>
    </source>
</evidence>
<keyword evidence="3" id="KW-1185">Reference proteome</keyword>
<evidence type="ECO:0000256" key="1">
    <source>
        <dbReference type="SAM" id="MobiDB-lite"/>
    </source>
</evidence>
<accession>A0A507B2S5</accession>